<gene>
    <name evidence="2" type="ORF">E2C01_061710</name>
</gene>
<feature type="region of interest" description="Disordered" evidence="1">
    <location>
        <begin position="80"/>
        <end position="101"/>
    </location>
</feature>
<feature type="compositionally biased region" description="Acidic residues" evidence="1">
    <location>
        <begin position="81"/>
        <end position="93"/>
    </location>
</feature>
<proteinExistence type="predicted"/>
<dbReference type="EMBL" id="VSRR010026377">
    <property type="protein sequence ID" value="MPC67533.1"/>
    <property type="molecule type" value="Genomic_DNA"/>
</dbReference>
<comment type="caution">
    <text evidence="2">The sequence shown here is derived from an EMBL/GenBank/DDBJ whole genome shotgun (WGS) entry which is preliminary data.</text>
</comment>
<keyword evidence="3" id="KW-1185">Reference proteome</keyword>
<evidence type="ECO:0000313" key="2">
    <source>
        <dbReference type="EMBL" id="MPC67533.1"/>
    </source>
</evidence>
<reference evidence="2 3" key="1">
    <citation type="submission" date="2019-05" db="EMBL/GenBank/DDBJ databases">
        <title>Another draft genome of Portunus trituberculatus and its Hox gene families provides insights of decapod evolution.</title>
        <authorList>
            <person name="Jeong J.-H."/>
            <person name="Song I."/>
            <person name="Kim S."/>
            <person name="Choi T."/>
            <person name="Kim D."/>
            <person name="Ryu S."/>
            <person name="Kim W."/>
        </authorList>
    </citation>
    <scope>NUCLEOTIDE SEQUENCE [LARGE SCALE GENOMIC DNA]</scope>
    <source>
        <tissue evidence="2">Muscle</tissue>
    </source>
</reference>
<sequence>METRHRTQGVNSPRAASFIQLSLSESISKSQYQGSIRSCSSPPVIRKPSPAVRRSVWCLGEGRRRRKMSLTLEEMRSFLSPDDEVPSDGEEMQLELTVGSH</sequence>
<accession>A0A5B7HBQ4</accession>
<dbReference type="Proteomes" id="UP000324222">
    <property type="component" value="Unassembled WGS sequence"/>
</dbReference>
<dbReference type="AlphaFoldDB" id="A0A5B7HBQ4"/>
<protein>
    <submittedName>
        <fullName evidence="2">Uncharacterized protein</fullName>
    </submittedName>
</protein>
<organism evidence="2 3">
    <name type="scientific">Portunus trituberculatus</name>
    <name type="common">Swimming crab</name>
    <name type="synonym">Neptunus trituberculatus</name>
    <dbReference type="NCBI Taxonomy" id="210409"/>
    <lineage>
        <taxon>Eukaryota</taxon>
        <taxon>Metazoa</taxon>
        <taxon>Ecdysozoa</taxon>
        <taxon>Arthropoda</taxon>
        <taxon>Crustacea</taxon>
        <taxon>Multicrustacea</taxon>
        <taxon>Malacostraca</taxon>
        <taxon>Eumalacostraca</taxon>
        <taxon>Eucarida</taxon>
        <taxon>Decapoda</taxon>
        <taxon>Pleocyemata</taxon>
        <taxon>Brachyura</taxon>
        <taxon>Eubrachyura</taxon>
        <taxon>Portunoidea</taxon>
        <taxon>Portunidae</taxon>
        <taxon>Portuninae</taxon>
        <taxon>Portunus</taxon>
    </lineage>
</organism>
<evidence type="ECO:0000313" key="3">
    <source>
        <dbReference type="Proteomes" id="UP000324222"/>
    </source>
</evidence>
<evidence type="ECO:0000256" key="1">
    <source>
        <dbReference type="SAM" id="MobiDB-lite"/>
    </source>
</evidence>
<name>A0A5B7HBQ4_PORTR</name>